<organism evidence="1 2">
    <name type="scientific">Aspergillus neoniger (strain CBS 115656)</name>
    <dbReference type="NCBI Taxonomy" id="1448310"/>
    <lineage>
        <taxon>Eukaryota</taxon>
        <taxon>Fungi</taxon>
        <taxon>Dikarya</taxon>
        <taxon>Ascomycota</taxon>
        <taxon>Pezizomycotina</taxon>
        <taxon>Eurotiomycetes</taxon>
        <taxon>Eurotiomycetidae</taxon>
        <taxon>Eurotiales</taxon>
        <taxon>Aspergillaceae</taxon>
        <taxon>Aspergillus</taxon>
        <taxon>Aspergillus subgen. Circumdati</taxon>
    </lineage>
</organism>
<accession>A0A318Z2U0</accession>
<dbReference type="AlphaFoldDB" id="A0A318Z2U0"/>
<evidence type="ECO:0000313" key="2">
    <source>
        <dbReference type="Proteomes" id="UP000247647"/>
    </source>
</evidence>
<sequence length="180" mass="20492">MQSCARCLVIFTADMLATSPNPRKWRRMDSGIGESVGEMNTDSLWTCLIHPHLEKRRITGEAKAGMSCWTFLIRTETETNPVKRQGRLVSSTYLPFSVTGNHRHQGIRSDPIQIIRSLVNWRRRMVSSAHHHDQLLLLWLDGEESTLEEIGVGEEKAIKFPSRERVHARSLQPSSSRSSS</sequence>
<dbReference type="GeneID" id="37132025"/>
<gene>
    <name evidence="1" type="ORF">BO87DRAFT_79121</name>
</gene>
<dbReference type="EMBL" id="KZ821446">
    <property type="protein sequence ID" value="PYH39243.1"/>
    <property type="molecule type" value="Genomic_DNA"/>
</dbReference>
<dbReference type="RefSeq" id="XP_025484721.1">
    <property type="nucleotide sequence ID" value="XM_025629569.1"/>
</dbReference>
<name>A0A318Z2U0_ASPNB</name>
<keyword evidence="2" id="KW-1185">Reference proteome</keyword>
<evidence type="ECO:0000313" key="1">
    <source>
        <dbReference type="EMBL" id="PYH39243.1"/>
    </source>
</evidence>
<protein>
    <submittedName>
        <fullName evidence="1">Uncharacterized protein</fullName>
    </submittedName>
</protein>
<dbReference type="Proteomes" id="UP000247647">
    <property type="component" value="Unassembled WGS sequence"/>
</dbReference>
<reference evidence="1" key="1">
    <citation type="submission" date="2016-12" db="EMBL/GenBank/DDBJ databases">
        <title>The genomes of Aspergillus section Nigri reveals drivers in fungal speciation.</title>
        <authorList>
            <consortium name="DOE Joint Genome Institute"/>
            <person name="Vesth T.C."/>
            <person name="Nybo J."/>
            <person name="Theobald S."/>
            <person name="Brandl J."/>
            <person name="Frisvad J.C."/>
            <person name="Nielsen K.F."/>
            <person name="Lyhne E.K."/>
            <person name="Kogle M.E."/>
            <person name="Kuo A."/>
            <person name="Riley R."/>
            <person name="Clum A."/>
            <person name="Nolan M."/>
            <person name="Lipzen A."/>
            <person name="Salamov A."/>
            <person name="Henrissat B."/>
            <person name="Wiebenga A."/>
            <person name="De Vries R.P."/>
            <person name="Grigoriev I.V."/>
            <person name="Mortensen U.H."/>
            <person name="Andersen M.R."/>
            <person name="Baker S.E."/>
        </authorList>
    </citation>
    <scope>NUCLEOTIDE SEQUENCE [LARGE SCALE GENOMIC DNA]</scope>
    <source>
        <strain evidence="1">CBS 115656</strain>
    </source>
</reference>
<proteinExistence type="predicted"/>